<gene>
    <name evidence="3" type="ORF">HNR75_001929</name>
</gene>
<dbReference type="Proteomes" id="UP000585721">
    <property type="component" value="Unassembled WGS sequence"/>
</dbReference>
<dbReference type="Pfam" id="PF01875">
    <property type="entry name" value="Memo"/>
    <property type="match status" value="1"/>
</dbReference>
<dbReference type="Gene3D" id="3.40.830.10">
    <property type="entry name" value="LigB-like"/>
    <property type="match status" value="1"/>
</dbReference>
<dbReference type="NCBIfam" id="TIGR04336">
    <property type="entry name" value="AmmeMemoSam_B"/>
    <property type="match status" value="1"/>
</dbReference>
<accession>A0A841GDI3</accession>
<dbReference type="EMBL" id="JACHGR010000006">
    <property type="protein sequence ID" value="MBB6055999.1"/>
    <property type="molecule type" value="Genomic_DNA"/>
</dbReference>
<dbReference type="RefSeq" id="WP_188026743.1">
    <property type="nucleotide sequence ID" value="NZ_JACHGR010000006.1"/>
</dbReference>
<evidence type="ECO:0000256" key="1">
    <source>
        <dbReference type="ARBA" id="ARBA00006315"/>
    </source>
</evidence>
<keyword evidence="4" id="KW-1185">Reference proteome</keyword>
<dbReference type="InterPro" id="IPR002737">
    <property type="entry name" value="MEMO1_fam"/>
</dbReference>
<dbReference type="HAMAP" id="MF_00055">
    <property type="entry name" value="MEMO1"/>
    <property type="match status" value="1"/>
</dbReference>
<name>A0A841GDI3_9GAMM</name>
<reference evidence="3 4" key="1">
    <citation type="submission" date="2020-08" db="EMBL/GenBank/DDBJ databases">
        <title>Genomic Encyclopedia of Type Strains, Phase IV (KMG-IV): sequencing the most valuable type-strain genomes for metagenomic binning, comparative biology and taxonomic classification.</title>
        <authorList>
            <person name="Goeker M."/>
        </authorList>
    </citation>
    <scope>NUCLEOTIDE SEQUENCE [LARGE SCALE GENOMIC DNA]</scope>
    <source>
        <strain evidence="3 4">DSM 22975</strain>
    </source>
</reference>
<proteinExistence type="inferred from homology"/>
<dbReference type="CDD" id="cd07361">
    <property type="entry name" value="MEMO_like"/>
    <property type="match status" value="1"/>
</dbReference>
<evidence type="ECO:0000313" key="3">
    <source>
        <dbReference type="EMBL" id="MBB6055999.1"/>
    </source>
</evidence>
<dbReference type="PANTHER" id="PTHR11060">
    <property type="entry name" value="PROTEIN MEMO1"/>
    <property type="match status" value="1"/>
</dbReference>
<protein>
    <recommendedName>
        <fullName evidence="2">MEMO1 family protein HNR75_001929</fullName>
    </recommendedName>
</protein>
<comment type="caution">
    <text evidence="3">The sequence shown here is derived from an EMBL/GenBank/DDBJ whole genome shotgun (WGS) entry which is preliminary data.</text>
</comment>
<comment type="similarity">
    <text evidence="1 2">Belongs to the MEMO1 family.</text>
</comment>
<evidence type="ECO:0000256" key="2">
    <source>
        <dbReference type="HAMAP-Rule" id="MF_00055"/>
    </source>
</evidence>
<evidence type="ECO:0000313" key="4">
    <source>
        <dbReference type="Proteomes" id="UP000585721"/>
    </source>
</evidence>
<dbReference type="AlphaFoldDB" id="A0A841GDI3"/>
<sequence>MQVIHQPAVADMFYPADPGRLRDWMQHHVTTASENRQKPRMLILPHAGYRFSGAIAAQGYSLLRKGDFKRVVVLCPAHRVYLQGIAVPEHWDGEATPFGTIPLDKQAIASLLSLPGVIAANEAHRQEHAIEVQLPFLQYQLGDFSLVPLVVGDCPAEYVSGALEQLMTEDTLAVISSDLSHYLSKDIAELQDDYTIRQILQFSETLTGDQACGCYAINGALHWAHQHQLDIKLLAKCNSGDTSHDTERVVGYAAFALY</sequence>
<organism evidence="3 4">
    <name type="scientific">Tolumonas osonensis</name>
    <dbReference type="NCBI Taxonomy" id="675874"/>
    <lineage>
        <taxon>Bacteria</taxon>
        <taxon>Pseudomonadati</taxon>
        <taxon>Pseudomonadota</taxon>
        <taxon>Gammaproteobacteria</taxon>
        <taxon>Aeromonadales</taxon>
        <taxon>Aeromonadaceae</taxon>
        <taxon>Tolumonas</taxon>
    </lineage>
</organism>
<dbReference type="PANTHER" id="PTHR11060:SF0">
    <property type="entry name" value="PROTEIN MEMO1"/>
    <property type="match status" value="1"/>
</dbReference>